<dbReference type="OrthoDB" id="9813719at2"/>
<dbReference type="EMBL" id="OMOD01000124">
    <property type="protein sequence ID" value="SPF40597.1"/>
    <property type="molecule type" value="Genomic_DNA"/>
</dbReference>
<feature type="active site" evidence="2">
    <location>
        <position position="217"/>
    </location>
</feature>
<protein>
    <submittedName>
        <fullName evidence="5">Filamentation induced by cAMP protein Fic</fullName>
    </submittedName>
</protein>
<dbReference type="InterPro" id="IPR040198">
    <property type="entry name" value="Fido_containing"/>
</dbReference>
<dbReference type="Pfam" id="PF13784">
    <property type="entry name" value="Fic_N"/>
    <property type="match status" value="1"/>
</dbReference>
<dbReference type="Pfam" id="PF02661">
    <property type="entry name" value="Fic"/>
    <property type="match status" value="1"/>
</dbReference>
<proteinExistence type="predicted"/>
<dbReference type="Gene3D" id="1.10.3290.10">
    <property type="entry name" value="Fido-like domain"/>
    <property type="match status" value="1"/>
</dbReference>
<gene>
    <name evidence="5" type="ORF">SBA1_310007</name>
</gene>
<name>A0A2U3KM04_9BACT</name>
<dbReference type="PROSITE" id="PS51459">
    <property type="entry name" value="FIDO"/>
    <property type="match status" value="1"/>
</dbReference>
<dbReference type="GO" id="GO:0005524">
    <property type="term" value="F:ATP binding"/>
    <property type="evidence" value="ECO:0007669"/>
    <property type="project" value="UniProtKB-KW"/>
</dbReference>
<evidence type="ECO:0000259" key="4">
    <source>
        <dbReference type="PROSITE" id="PS51459"/>
    </source>
</evidence>
<evidence type="ECO:0000256" key="1">
    <source>
        <dbReference type="PIRSR" id="PIRSR038925-1"/>
    </source>
</evidence>
<feature type="binding site" evidence="1">
    <location>
        <begin position="222"/>
        <end position="228"/>
    </location>
    <ligand>
        <name>ATP</name>
        <dbReference type="ChEBI" id="CHEBI:30616"/>
    </ligand>
</feature>
<dbReference type="InterPro" id="IPR025758">
    <property type="entry name" value="Fic/DOC_N"/>
</dbReference>
<evidence type="ECO:0000313" key="6">
    <source>
        <dbReference type="Proteomes" id="UP000238701"/>
    </source>
</evidence>
<evidence type="ECO:0000256" key="2">
    <source>
        <dbReference type="PIRSR" id="PIRSR640198-1"/>
    </source>
</evidence>
<dbReference type="PIRSF" id="PIRSF038925">
    <property type="entry name" value="AMP-prot_trans"/>
    <property type="match status" value="1"/>
</dbReference>
<keyword evidence="1" id="KW-0547">Nucleotide-binding</keyword>
<accession>A0A2U3KM04</accession>
<dbReference type="PANTHER" id="PTHR13504:SF38">
    <property type="entry name" value="FIDO DOMAIN-CONTAINING PROTEIN"/>
    <property type="match status" value="1"/>
</dbReference>
<sequence>MNPAKFTKEGAGKLLGIGQEQWAFLPNPLPPRLEITWELAERISDADRSLGELAGVARTIPNPHLLIEPFTRREAVLSSRIEGTQATLTELFSAEAGARKKGPSEAIREISNYVNALEYGLKRLKQLPVSLRLLKELHERLMKDVRGESLTPGEFRRAQNFIGPPGCKLENATYVPPPVPHMKDALDRFEKYLHESRRALPPLVRLSLIHYQFEAIHPFWDGNGRVGRLLITLLLCSEGLLPQPLLYLSAYFERNRKEYYRLLLDISQTGNWMDWLRFFVNGVSEESRDAVARSNQLLALRQEYREKLQAQKVPGRTLELMENLFKEPVITVASARERLKVTTRTAQQNVDRLLQAGILREVTGRQRYRIFVAQRIIQVVEADQATRQVSRADA</sequence>
<reference evidence="6" key="1">
    <citation type="submission" date="2018-02" db="EMBL/GenBank/DDBJ databases">
        <authorList>
            <person name="Hausmann B."/>
        </authorList>
    </citation>
    <scope>NUCLEOTIDE SEQUENCE [LARGE SCALE GENOMIC DNA]</scope>
    <source>
        <strain evidence="6">Peat soil MAG SbA1</strain>
    </source>
</reference>
<dbReference type="SUPFAM" id="SSF140931">
    <property type="entry name" value="Fic-like"/>
    <property type="match status" value="1"/>
</dbReference>
<evidence type="ECO:0000256" key="3">
    <source>
        <dbReference type="PIRSR" id="PIRSR640198-2"/>
    </source>
</evidence>
<keyword evidence="1" id="KW-0067">ATP-binding</keyword>
<feature type="binding site" evidence="3">
    <location>
        <begin position="221"/>
        <end position="228"/>
    </location>
    <ligand>
        <name>ATP</name>
        <dbReference type="ChEBI" id="CHEBI:30616"/>
    </ligand>
</feature>
<dbReference type="Proteomes" id="UP000238701">
    <property type="component" value="Unassembled WGS sequence"/>
</dbReference>
<organism evidence="5 6">
    <name type="scientific">Candidatus Sulfotelmatobacter kueseliae</name>
    <dbReference type="NCBI Taxonomy" id="2042962"/>
    <lineage>
        <taxon>Bacteria</taxon>
        <taxon>Pseudomonadati</taxon>
        <taxon>Acidobacteriota</taxon>
        <taxon>Terriglobia</taxon>
        <taxon>Terriglobales</taxon>
        <taxon>Candidatus Korobacteraceae</taxon>
        <taxon>Candidatus Sulfotelmatobacter</taxon>
    </lineage>
</organism>
<feature type="domain" description="Fido" evidence="4">
    <location>
        <begin position="129"/>
        <end position="281"/>
    </location>
</feature>
<evidence type="ECO:0000313" key="5">
    <source>
        <dbReference type="EMBL" id="SPF40597.1"/>
    </source>
</evidence>
<feature type="binding site" evidence="1">
    <location>
        <position position="82"/>
    </location>
    <ligand>
        <name>ATP</name>
        <dbReference type="ChEBI" id="CHEBI:30616"/>
    </ligand>
</feature>
<dbReference type="Pfam" id="PF11972">
    <property type="entry name" value="HTH_13"/>
    <property type="match status" value="1"/>
</dbReference>
<dbReference type="PANTHER" id="PTHR13504">
    <property type="entry name" value="FIDO DOMAIN-CONTAINING PROTEIN DDB_G0283145"/>
    <property type="match status" value="1"/>
</dbReference>
<dbReference type="InterPro" id="IPR021068">
    <property type="entry name" value="HTH_DNA-bd"/>
</dbReference>
<dbReference type="InterPro" id="IPR026287">
    <property type="entry name" value="SoFic-like"/>
</dbReference>
<dbReference type="InterPro" id="IPR036597">
    <property type="entry name" value="Fido-like_dom_sf"/>
</dbReference>
<dbReference type="InterPro" id="IPR003812">
    <property type="entry name" value="Fido"/>
</dbReference>
<feature type="binding site" evidence="3">
    <location>
        <begin position="259"/>
        <end position="260"/>
    </location>
    <ligand>
        <name>ATP</name>
        <dbReference type="ChEBI" id="CHEBI:30616"/>
    </ligand>
</feature>
<feature type="binding site" evidence="1">
    <location>
        <position position="217"/>
    </location>
    <ligand>
        <name>ATP</name>
        <dbReference type="ChEBI" id="CHEBI:30616"/>
    </ligand>
</feature>
<dbReference type="AlphaFoldDB" id="A0A2U3KM04"/>
<feature type="binding site" evidence="1">
    <location>
        <position position="259"/>
    </location>
    <ligand>
        <name>ATP</name>
        <dbReference type="ChEBI" id="CHEBI:30616"/>
    </ligand>
</feature>